<comment type="caution">
    <text evidence="5">The sequence shown here is derived from an EMBL/GenBank/DDBJ whole genome shotgun (WGS) entry which is preliminary data.</text>
</comment>
<dbReference type="GO" id="GO:0000287">
    <property type="term" value="F:magnesium ion binding"/>
    <property type="evidence" value="ECO:0007669"/>
    <property type="project" value="InterPro"/>
</dbReference>
<dbReference type="InterPro" id="IPR008278">
    <property type="entry name" value="4-PPantetheinyl_Trfase_dom"/>
</dbReference>
<dbReference type="GO" id="GO:0005829">
    <property type="term" value="C:cytosol"/>
    <property type="evidence" value="ECO:0007669"/>
    <property type="project" value="TreeGrafter"/>
</dbReference>
<sequence>MAILTLYSADLDDPLLSDARVAGCLNAAERTRADRYARPDLARRFVAGRVIMRHVLARVLGVPPADVAITHNAWGRPELAGGPFFNLSHAGRSALFAIDELAPVGVDIEIDDPAAEQGWFDAILSARERAEFDAGRPAASTLLRLWVRKEAIVKAIGRGFSIAPAALDVGLREVDVHKWRPIEIDANGVSCSPVLIDLPGHEIAALARIGPASAHIVHKCYFWNGLVAQ</sequence>
<evidence type="ECO:0000259" key="4">
    <source>
        <dbReference type="Pfam" id="PF22624"/>
    </source>
</evidence>
<evidence type="ECO:0000256" key="1">
    <source>
        <dbReference type="ARBA" id="ARBA00010990"/>
    </source>
</evidence>
<gene>
    <name evidence="5" type="ORF">GPL20_21650</name>
</gene>
<evidence type="ECO:0000256" key="2">
    <source>
        <dbReference type="ARBA" id="ARBA00022679"/>
    </source>
</evidence>
<reference evidence="5 6" key="1">
    <citation type="submission" date="2019-12" db="EMBL/GenBank/DDBJ databases">
        <title>Draft genome sequences Bradyrhizobium cajani AMBPC1010, Bradyrhizobium pachyrhizi AMBPC1040 and Bradyrhizobium yuanmingense ALSPC3051, three plant growth promoting strains isolated from nodules of Cajanus cajan L. in Dominican Republic.</title>
        <authorList>
            <person name="Flores-Felix J.D."/>
            <person name="Araujo J."/>
            <person name="Diaz-Alcantara C."/>
            <person name="Gonzalez-Andres F."/>
            <person name="Velazquez E."/>
        </authorList>
    </citation>
    <scope>NUCLEOTIDE SEQUENCE [LARGE SCALE GENOMIC DNA]</scope>
    <source>
        <strain evidence="5 6">1010</strain>
    </source>
</reference>
<dbReference type="EMBL" id="WQNE01000018">
    <property type="protein sequence ID" value="MVT75612.1"/>
    <property type="molecule type" value="Genomic_DNA"/>
</dbReference>
<dbReference type="PANTHER" id="PTHR12215:SF10">
    <property type="entry name" value="L-AMINOADIPATE-SEMIALDEHYDE DEHYDROGENASE-PHOSPHOPANTETHEINYL TRANSFERASE"/>
    <property type="match status" value="1"/>
</dbReference>
<dbReference type="PANTHER" id="PTHR12215">
    <property type="entry name" value="PHOSPHOPANTETHEINE TRANSFERASE"/>
    <property type="match status" value="1"/>
</dbReference>
<evidence type="ECO:0000313" key="5">
    <source>
        <dbReference type="EMBL" id="MVT75612.1"/>
    </source>
</evidence>
<dbReference type="Pfam" id="PF22624">
    <property type="entry name" value="AASDHPPT_N"/>
    <property type="match status" value="1"/>
</dbReference>
<keyword evidence="2 5" id="KW-0808">Transferase</keyword>
<feature type="domain" description="4'-phosphopantetheinyl transferase" evidence="3">
    <location>
        <begin position="103"/>
        <end position="176"/>
    </location>
</feature>
<dbReference type="Proteomes" id="UP000449969">
    <property type="component" value="Unassembled WGS sequence"/>
</dbReference>
<dbReference type="OrthoDB" id="9808281at2"/>
<dbReference type="SUPFAM" id="SSF56214">
    <property type="entry name" value="4'-phosphopantetheinyl transferase"/>
    <property type="match status" value="2"/>
</dbReference>
<feature type="domain" description="4'-phosphopantetheinyl transferase N-terminal" evidence="4">
    <location>
        <begin position="21"/>
        <end position="97"/>
    </location>
</feature>
<dbReference type="AlphaFoldDB" id="A0A844TJR1"/>
<protein>
    <submittedName>
        <fullName evidence="5">4'-phosphopantetheinyl transferase superfamily protein</fullName>
    </submittedName>
</protein>
<proteinExistence type="inferred from homology"/>
<accession>A0A844TJR1</accession>
<organism evidence="5 6">
    <name type="scientific">Bradyrhizobium cajani</name>
    <dbReference type="NCBI Taxonomy" id="1928661"/>
    <lineage>
        <taxon>Bacteria</taxon>
        <taxon>Pseudomonadati</taxon>
        <taxon>Pseudomonadota</taxon>
        <taxon>Alphaproteobacteria</taxon>
        <taxon>Hyphomicrobiales</taxon>
        <taxon>Nitrobacteraceae</taxon>
        <taxon>Bradyrhizobium</taxon>
    </lineage>
</organism>
<dbReference type="RefSeq" id="WP_157331529.1">
    <property type="nucleotide sequence ID" value="NZ_JANADL010000004.1"/>
</dbReference>
<dbReference type="GO" id="GO:0008897">
    <property type="term" value="F:holo-[acyl-carrier-protein] synthase activity"/>
    <property type="evidence" value="ECO:0007669"/>
    <property type="project" value="InterPro"/>
</dbReference>
<dbReference type="InterPro" id="IPR055066">
    <property type="entry name" value="AASDHPPT_N"/>
</dbReference>
<comment type="similarity">
    <text evidence="1">Belongs to the P-Pant transferase superfamily. Gsp/Sfp/HetI/AcpT family.</text>
</comment>
<name>A0A844TJR1_9BRAD</name>
<dbReference type="Pfam" id="PF01648">
    <property type="entry name" value="ACPS"/>
    <property type="match status" value="1"/>
</dbReference>
<evidence type="ECO:0000259" key="3">
    <source>
        <dbReference type="Pfam" id="PF01648"/>
    </source>
</evidence>
<dbReference type="InterPro" id="IPR050559">
    <property type="entry name" value="P-Pant_transferase_sf"/>
</dbReference>
<dbReference type="InterPro" id="IPR037143">
    <property type="entry name" value="4-PPantetheinyl_Trfase_dom_sf"/>
</dbReference>
<dbReference type="Gene3D" id="3.90.470.20">
    <property type="entry name" value="4'-phosphopantetheinyl transferase domain"/>
    <property type="match status" value="2"/>
</dbReference>
<keyword evidence="6" id="KW-1185">Reference proteome</keyword>
<dbReference type="GO" id="GO:0019878">
    <property type="term" value="P:lysine biosynthetic process via aminoadipic acid"/>
    <property type="evidence" value="ECO:0007669"/>
    <property type="project" value="TreeGrafter"/>
</dbReference>
<evidence type="ECO:0000313" key="6">
    <source>
        <dbReference type="Proteomes" id="UP000449969"/>
    </source>
</evidence>